<keyword evidence="3" id="KW-1185">Reference proteome</keyword>
<gene>
    <name evidence="2" type="ORF">F5878DRAFT_667867</name>
</gene>
<evidence type="ECO:0000256" key="1">
    <source>
        <dbReference type="SAM" id="Phobius"/>
    </source>
</evidence>
<feature type="transmembrane region" description="Helical" evidence="1">
    <location>
        <begin position="26"/>
        <end position="46"/>
    </location>
</feature>
<name>A0AA38U3W6_9AGAR</name>
<organism evidence="2 3">
    <name type="scientific">Lentinula raphanica</name>
    <dbReference type="NCBI Taxonomy" id="153919"/>
    <lineage>
        <taxon>Eukaryota</taxon>
        <taxon>Fungi</taxon>
        <taxon>Dikarya</taxon>
        <taxon>Basidiomycota</taxon>
        <taxon>Agaricomycotina</taxon>
        <taxon>Agaricomycetes</taxon>
        <taxon>Agaricomycetidae</taxon>
        <taxon>Agaricales</taxon>
        <taxon>Marasmiineae</taxon>
        <taxon>Omphalotaceae</taxon>
        <taxon>Lentinula</taxon>
    </lineage>
</organism>
<dbReference type="Proteomes" id="UP001163846">
    <property type="component" value="Unassembled WGS sequence"/>
</dbReference>
<comment type="caution">
    <text evidence="2">The sequence shown here is derived from an EMBL/GenBank/DDBJ whole genome shotgun (WGS) entry which is preliminary data.</text>
</comment>
<proteinExistence type="predicted"/>
<protein>
    <submittedName>
        <fullName evidence="2">Uncharacterized protein</fullName>
    </submittedName>
</protein>
<dbReference type="AlphaFoldDB" id="A0AA38U3W6"/>
<evidence type="ECO:0000313" key="3">
    <source>
        <dbReference type="Proteomes" id="UP001163846"/>
    </source>
</evidence>
<keyword evidence="1" id="KW-0812">Transmembrane</keyword>
<reference evidence="2" key="1">
    <citation type="submission" date="2022-08" db="EMBL/GenBank/DDBJ databases">
        <authorList>
            <consortium name="DOE Joint Genome Institute"/>
            <person name="Min B."/>
            <person name="Riley R."/>
            <person name="Sierra-Patev S."/>
            <person name="Naranjo-Ortiz M."/>
            <person name="Looney B."/>
            <person name="Konkel Z."/>
            <person name="Slot J.C."/>
            <person name="Sakamoto Y."/>
            <person name="Steenwyk J.L."/>
            <person name="Rokas A."/>
            <person name="Carro J."/>
            <person name="Camarero S."/>
            <person name="Ferreira P."/>
            <person name="Molpeceres G."/>
            <person name="Ruiz-Duenas F.J."/>
            <person name="Serrano A."/>
            <person name="Henrissat B."/>
            <person name="Drula E."/>
            <person name="Hughes K.W."/>
            <person name="Mata J.L."/>
            <person name="Ishikawa N.K."/>
            <person name="Vargas-Isla R."/>
            <person name="Ushijima S."/>
            <person name="Smith C.A."/>
            <person name="Ahrendt S."/>
            <person name="Andreopoulos W."/>
            <person name="He G."/>
            <person name="Labutti K."/>
            <person name="Lipzen A."/>
            <person name="Ng V."/>
            <person name="Sandor L."/>
            <person name="Barry K."/>
            <person name="Martinez A.T."/>
            <person name="Xiao Y."/>
            <person name="Gibbons J.G."/>
            <person name="Terashima K."/>
            <person name="Hibbett D.S."/>
            <person name="Grigoriev I.V."/>
        </authorList>
    </citation>
    <scope>NUCLEOTIDE SEQUENCE</scope>
    <source>
        <strain evidence="2">TFB9207</strain>
    </source>
</reference>
<evidence type="ECO:0000313" key="2">
    <source>
        <dbReference type="EMBL" id="KAJ3831150.1"/>
    </source>
</evidence>
<keyword evidence="1" id="KW-0472">Membrane</keyword>
<dbReference type="EMBL" id="MU807750">
    <property type="protein sequence ID" value="KAJ3831150.1"/>
    <property type="molecule type" value="Genomic_DNA"/>
</dbReference>
<accession>A0AA38U3W6</accession>
<sequence length="50" mass="5672">MTYDGVRTEASFVLLLIRRSPPVSSWFLLIPSSHFDLCFTFCWAYIGLGG</sequence>
<keyword evidence="1" id="KW-1133">Transmembrane helix</keyword>